<keyword evidence="2" id="KW-1185">Reference proteome</keyword>
<organism evidence="1 2">
    <name type="scientific">Sinomonas cellulolyticus</name>
    <dbReference type="NCBI Taxonomy" id="2801916"/>
    <lineage>
        <taxon>Bacteria</taxon>
        <taxon>Bacillati</taxon>
        <taxon>Actinomycetota</taxon>
        <taxon>Actinomycetes</taxon>
        <taxon>Micrococcales</taxon>
        <taxon>Micrococcaceae</taxon>
        <taxon>Sinomonas</taxon>
    </lineage>
</organism>
<dbReference type="Proteomes" id="UP000639051">
    <property type="component" value="Unassembled WGS sequence"/>
</dbReference>
<evidence type="ECO:0000313" key="2">
    <source>
        <dbReference type="Proteomes" id="UP000639051"/>
    </source>
</evidence>
<reference evidence="1 2" key="1">
    <citation type="submission" date="2021-01" db="EMBL/GenBank/DDBJ databases">
        <title>Genome public.</title>
        <authorList>
            <person name="Liu C."/>
            <person name="Sun Q."/>
        </authorList>
    </citation>
    <scope>NUCLEOTIDE SEQUENCE [LARGE SCALE GENOMIC DNA]</scope>
    <source>
        <strain evidence="1 2">JC656</strain>
    </source>
</reference>
<proteinExistence type="predicted"/>
<evidence type="ECO:0000313" key="1">
    <source>
        <dbReference type="EMBL" id="MBL0707303.1"/>
    </source>
</evidence>
<dbReference type="EMBL" id="JAERRC010000046">
    <property type="protein sequence ID" value="MBL0707303.1"/>
    <property type="molecule type" value="Genomic_DNA"/>
</dbReference>
<accession>A0ABS1K6W3</accession>
<name>A0ABS1K6W3_9MICC</name>
<gene>
    <name evidence="1" type="ORF">JJE72_17555</name>
</gene>
<sequence length="138" mass="14110">MPEQTAPLAIFYIAVGDGGVSGPAIGCGDSAVATSTEPVTFRDQVGPALSRLFANHSRDVGQSGLVNVLYQSNLAYAGGSFDGTTITVYLTGQFLLGGVCDIPRAEAQISFTAMAAAGAQRAAVFVNGRPLAEVLSLK</sequence>
<protein>
    <recommendedName>
        <fullName evidence="3">GerMN domain-containing protein</fullName>
    </recommendedName>
</protein>
<comment type="caution">
    <text evidence="1">The sequence shown here is derived from an EMBL/GenBank/DDBJ whole genome shotgun (WGS) entry which is preliminary data.</text>
</comment>
<evidence type="ECO:0008006" key="3">
    <source>
        <dbReference type="Google" id="ProtNLM"/>
    </source>
</evidence>